<proteinExistence type="predicted"/>
<sequence>MHPVGRINTDWSWEDRFLVYMYRFDGTMSARDPATQLHSIRRAKHSNGTLVGDIIPLTQIKAPVNLIPHFGASADSHFTSQNSMEHTFLPVFLTFVLLVVNELLSDIFLVQQALMDVVTPCDKGILLLPPLSYYSLEYTKQMPPQFFFRMGGYGIKLSSLVSLPAAVSGDALTMNKYTAEELNHLVTQEDEPSDSQSLGHMLSHIFQPFSIPLPDLSTLQIPLKNILYHNERTKAKFSKNSPDDLVPLYDTDAQLWNWDLPTLAPTNESESTTHSQPPESLDSEGNAGTGETAKATHEEIFSSFFNALAICLAKAEPKLLANPTATHTWTAAHAHKALPGSEVNRKPDLLLSDEITANWGNIRVSAELTHSSYQPALRLVKAADSHAYLMLSEQTWRRFALVLSLTNEYRELRVLFYDHASGVVSPAFNIYRKPSIVAHIIAALHFGSLKCIGYDLIVSFTRHISPPQRHTNNYHLIKNLPAKWQPADHIMAAATSELPYPPPNDVEGAPSAVIETIYPDSEPESEPEPEPESESESESELHADDGTHISMKNLEDPHLVQATAISSAPLLNLASQAPEEPDSIYSATPHPSQFPYSAQSPEPCGKIRVRDTIYTITRILFASRGLVSRGTVCYLVSLDDKEFIIKDHWVQGKEDQVILNEIEMLKCMPGVPGVPELVDWWVVERSNGEPDVTSKYRKQPQHLSIAGTSRSHIRLFVKALRDIVIIQCTAVEEHKVLHRDCSLNNTMIVDLLGGGSKGFLIDWEFAVRINPDLKYAIGGTGTIPFMSHGLLAQLSDAQQAVLGGKKPKYIPKMSSNALALPVLHVIQCFSDDLKSLFFNFIWICIKFCGPHG</sequence>
<feature type="region of interest" description="Disordered" evidence="1">
    <location>
        <begin position="519"/>
        <end position="542"/>
    </location>
</feature>
<feature type="compositionally biased region" description="Polar residues" evidence="1">
    <location>
        <begin position="585"/>
        <end position="600"/>
    </location>
</feature>
<feature type="region of interest" description="Disordered" evidence="1">
    <location>
        <begin position="263"/>
        <end position="293"/>
    </location>
</feature>
<evidence type="ECO:0000313" key="3">
    <source>
        <dbReference type="EMBL" id="KAG1897353.1"/>
    </source>
</evidence>
<dbReference type="GeneID" id="64661851"/>
<feature type="compositionally biased region" description="Acidic residues" evidence="1">
    <location>
        <begin position="521"/>
        <end position="538"/>
    </location>
</feature>
<keyword evidence="4" id="KW-1185">Reference proteome</keyword>
<dbReference type="RefSeq" id="XP_041222929.1">
    <property type="nucleotide sequence ID" value="XM_041367553.1"/>
</dbReference>
<dbReference type="PANTHER" id="PTHR38248:SF2">
    <property type="entry name" value="FUNK1 11"/>
    <property type="match status" value="1"/>
</dbReference>
<feature type="domain" description="Fungal-type protein kinase" evidence="2">
    <location>
        <begin position="611"/>
        <end position="699"/>
    </location>
</feature>
<evidence type="ECO:0000313" key="4">
    <source>
        <dbReference type="Proteomes" id="UP001195769"/>
    </source>
</evidence>
<feature type="compositionally biased region" description="Polar residues" evidence="1">
    <location>
        <begin position="264"/>
        <end position="278"/>
    </location>
</feature>
<dbReference type="InterPro" id="IPR011009">
    <property type="entry name" value="Kinase-like_dom_sf"/>
</dbReference>
<evidence type="ECO:0000259" key="2">
    <source>
        <dbReference type="Pfam" id="PF17667"/>
    </source>
</evidence>
<evidence type="ECO:0000256" key="1">
    <source>
        <dbReference type="SAM" id="MobiDB-lite"/>
    </source>
</evidence>
<dbReference type="Pfam" id="PF17667">
    <property type="entry name" value="Pkinase_fungal"/>
    <property type="match status" value="3"/>
</dbReference>
<feature type="region of interest" description="Disordered" evidence="1">
    <location>
        <begin position="576"/>
        <end position="603"/>
    </location>
</feature>
<gene>
    <name evidence="3" type="ORF">F5891DRAFT_1192062</name>
</gene>
<accession>A0AAD4E077</accession>
<protein>
    <recommendedName>
        <fullName evidence="2">Fungal-type protein kinase domain-containing protein</fullName>
    </recommendedName>
</protein>
<feature type="domain" description="Fungal-type protein kinase" evidence="2">
    <location>
        <begin position="716"/>
        <end position="844"/>
    </location>
</feature>
<dbReference type="SUPFAM" id="SSF56112">
    <property type="entry name" value="Protein kinase-like (PK-like)"/>
    <property type="match status" value="1"/>
</dbReference>
<dbReference type="AlphaFoldDB" id="A0AAD4E077"/>
<dbReference type="InterPro" id="IPR040976">
    <property type="entry name" value="Pkinase_fungal"/>
</dbReference>
<dbReference type="PANTHER" id="PTHR38248">
    <property type="entry name" value="FUNK1 6"/>
    <property type="match status" value="1"/>
</dbReference>
<comment type="caution">
    <text evidence="3">The sequence shown here is derived from an EMBL/GenBank/DDBJ whole genome shotgun (WGS) entry which is preliminary data.</text>
</comment>
<reference evidence="3" key="1">
    <citation type="journal article" date="2020" name="New Phytol.">
        <title>Comparative genomics reveals dynamic genome evolution in host specialist ectomycorrhizal fungi.</title>
        <authorList>
            <person name="Lofgren L.A."/>
            <person name="Nguyen N.H."/>
            <person name="Vilgalys R."/>
            <person name="Ruytinx J."/>
            <person name="Liao H.L."/>
            <person name="Branco S."/>
            <person name="Kuo A."/>
            <person name="LaButti K."/>
            <person name="Lipzen A."/>
            <person name="Andreopoulos W."/>
            <person name="Pangilinan J."/>
            <person name="Riley R."/>
            <person name="Hundley H."/>
            <person name="Na H."/>
            <person name="Barry K."/>
            <person name="Grigoriev I.V."/>
            <person name="Stajich J.E."/>
            <person name="Kennedy P.G."/>
        </authorList>
    </citation>
    <scope>NUCLEOTIDE SEQUENCE</scope>
    <source>
        <strain evidence="3">FC203</strain>
    </source>
</reference>
<dbReference type="Proteomes" id="UP001195769">
    <property type="component" value="Unassembled WGS sequence"/>
</dbReference>
<organism evidence="3 4">
    <name type="scientific">Suillus fuscotomentosus</name>
    <dbReference type="NCBI Taxonomy" id="1912939"/>
    <lineage>
        <taxon>Eukaryota</taxon>
        <taxon>Fungi</taxon>
        <taxon>Dikarya</taxon>
        <taxon>Basidiomycota</taxon>
        <taxon>Agaricomycotina</taxon>
        <taxon>Agaricomycetes</taxon>
        <taxon>Agaricomycetidae</taxon>
        <taxon>Boletales</taxon>
        <taxon>Suillineae</taxon>
        <taxon>Suillaceae</taxon>
        <taxon>Suillus</taxon>
    </lineage>
</organism>
<dbReference type="EMBL" id="JABBWK010000047">
    <property type="protein sequence ID" value="KAG1897353.1"/>
    <property type="molecule type" value="Genomic_DNA"/>
</dbReference>
<name>A0AAD4E077_9AGAM</name>
<feature type="domain" description="Fungal-type protein kinase" evidence="2">
    <location>
        <begin position="354"/>
        <end position="458"/>
    </location>
</feature>